<comment type="caution">
    <text evidence="1">The sequence shown here is derived from an EMBL/GenBank/DDBJ whole genome shotgun (WGS) entry which is preliminary data.</text>
</comment>
<protein>
    <submittedName>
        <fullName evidence="1">Uncharacterized protein</fullName>
    </submittedName>
</protein>
<feature type="non-terminal residue" evidence="1">
    <location>
        <position position="1"/>
    </location>
</feature>
<sequence>AKRLPVDFLKSLGVSDMTYNRQPAVRIPYHYEDEQELSVRFRLSLTGDNRFKWRKGDRAMPYGLNRLEKIRKAGWVLIVEGESDCWTAWLHNIQALGAPGKGIWPPEWGEYLKDLEVYVWQEPEAEDFVLRMLKSAPDLRYIRAVDGIKDISEAHIQGRDIPALIEELKAKAESGQALKAQYDNERLSQLYIEAKAVIEAEDPLELVKDAIRGQGYGGDLKPAVITYLAVTSRLLAMRAGAMPVHLLLMGISSSGKNYTLDRV</sequence>
<reference evidence="1" key="1">
    <citation type="journal article" date="2014" name="Front. Microbiol.">
        <title>High frequency of phylogenetically diverse reductive dehalogenase-homologous genes in deep subseafloor sedimentary metagenomes.</title>
        <authorList>
            <person name="Kawai M."/>
            <person name="Futagami T."/>
            <person name="Toyoda A."/>
            <person name="Takaki Y."/>
            <person name="Nishi S."/>
            <person name="Hori S."/>
            <person name="Arai W."/>
            <person name="Tsubouchi T."/>
            <person name="Morono Y."/>
            <person name="Uchiyama I."/>
            <person name="Ito T."/>
            <person name="Fujiyama A."/>
            <person name="Inagaki F."/>
            <person name="Takami H."/>
        </authorList>
    </citation>
    <scope>NUCLEOTIDE SEQUENCE</scope>
    <source>
        <strain evidence="1">Expedition CK06-06</strain>
    </source>
</reference>
<name>X0VBG3_9ZZZZ</name>
<accession>X0VBG3</accession>
<gene>
    <name evidence="1" type="ORF">S01H1_46675</name>
</gene>
<evidence type="ECO:0000313" key="1">
    <source>
        <dbReference type="EMBL" id="GAG09828.1"/>
    </source>
</evidence>
<proteinExistence type="predicted"/>
<dbReference type="AlphaFoldDB" id="X0VBG3"/>
<feature type="non-terminal residue" evidence="1">
    <location>
        <position position="263"/>
    </location>
</feature>
<organism evidence="1">
    <name type="scientific">marine sediment metagenome</name>
    <dbReference type="NCBI Taxonomy" id="412755"/>
    <lineage>
        <taxon>unclassified sequences</taxon>
        <taxon>metagenomes</taxon>
        <taxon>ecological metagenomes</taxon>
    </lineage>
</organism>
<dbReference type="EMBL" id="BARS01029897">
    <property type="protein sequence ID" value="GAG09828.1"/>
    <property type="molecule type" value="Genomic_DNA"/>
</dbReference>